<organism evidence="8 9">
    <name type="scientific">Ellagibacter isourolithinifaciens</name>
    <dbReference type="NCBI Taxonomy" id="2137581"/>
    <lineage>
        <taxon>Bacteria</taxon>
        <taxon>Bacillati</taxon>
        <taxon>Actinomycetota</taxon>
        <taxon>Coriobacteriia</taxon>
        <taxon>Eggerthellales</taxon>
        <taxon>Eggerthellaceae</taxon>
        <taxon>Ellagibacter</taxon>
    </lineage>
</organism>
<dbReference type="GO" id="GO:0003723">
    <property type="term" value="F:RNA binding"/>
    <property type="evidence" value="ECO:0007669"/>
    <property type="project" value="InterPro"/>
</dbReference>
<name>A0A6N6NRW8_9ACTN</name>
<evidence type="ECO:0000259" key="7">
    <source>
        <dbReference type="Pfam" id="PF16198"/>
    </source>
</evidence>
<dbReference type="GO" id="GO:0031119">
    <property type="term" value="P:tRNA pseudouridine synthesis"/>
    <property type="evidence" value="ECO:0007669"/>
    <property type="project" value="UniProtKB-UniRule"/>
</dbReference>
<comment type="caution">
    <text evidence="8">The sequence shown here is derived from an EMBL/GenBank/DDBJ whole genome shotgun (WGS) entry which is preliminary data.</text>
</comment>
<keyword evidence="3 5" id="KW-0819">tRNA processing</keyword>
<feature type="active site" description="Nucleophile" evidence="5">
    <location>
        <position position="26"/>
    </location>
</feature>
<sequence length="318" mass="34138">MSSHDVVNRVRRIFGERRVGHTGTLDPLASGVLCVCVGPATRLDNYMVGHDKHYRVRIAFGVGADTDDVDGEPVKFSSVPSGAFEEPFALETLARFIGPQKQLPPAYSAVKVGGVKACDAARKGRIIELMPRDIEVYSAKLAAIVPGDGDVSVFWDVDFHVSKGTYIRALARDIGVSIGCPAHVAALRRTSAGLLTLDDCVSLDVLERMGVDASLDPVKLLGFRFAFLDEAGARLVANGNQLPASTVELCERRHASAASELCACTAGVRQSCSAPEDGERIAVIVGNKLVGIYAYEEQRQRYNACCIFQTGVRRGGDI</sequence>
<gene>
    <name evidence="5 8" type="primary">truB</name>
    <name evidence="8" type="ORF">F8C90_00430</name>
</gene>
<evidence type="ECO:0000256" key="5">
    <source>
        <dbReference type="HAMAP-Rule" id="MF_01080"/>
    </source>
</evidence>
<keyword evidence="9" id="KW-1185">Reference proteome</keyword>
<dbReference type="PANTHER" id="PTHR13767">
    <property type="entry name" value="TRNA-PSEUDOURIDINE SYNTHASE"/>
    <property type="match status" value="1"/>
</dbReference>
<dbReference type="Gene3D" id="3.30.2350.10">
    <property type="entry name" value="Pseudouridine synthase"/>
    <property type="match status" value="1"/>
</dbReference>
<evidence type="ECO:0000259" key="6">
    <source>
        <dbReference type="Pfam" id="PF01509"/>
    </source>
</evidence>
<feature type="domain" description="tRNA pseudouridylate synthase B C-terminal" evidence="7">
    <location>
        <begin position="168"/>
        <end position="209"/>
    </location>
</feature>
<dbReference type="PANTHER" id="PTHR13767:SF2">
    <property type="entry name" value="PSEUDOURIDYLATE SYNTHASE TRUB1"/>
    <property type="match status" value="1"/>
</dbReference>
<dbReference type="InterPro" id="IPR032819">
    <property type="entry name" value="TruB_C"/>
</dbReference>
<comment type="similarity">
    <text evidence="2 5">Belongs to the pseudouridine synthase TruB family. Type 1 subfamily.</text>
</comment>
<dbReference type="GO" id="GO:0160148">
    <property type="term" value="F:tRNA pseudouridine(55) synthase activity"/>
    <property type="evidence" value="ECO:0007669"/>
    <property type="project" value="UniProtKB-EC"/>
</dbReference>
<dbReference type="Proteomes" id="UP000468668">
    <property type="component" value="Unassembled WGS sequence"/>
</dbReference>
<comment type="function">
    <text evidence="5">Responsible for synthesis of pseudouridine from uracil-55 in the psi GC loop of transfer RNAs.</text>
</comment>
<evidence type="ECO:0000313" key="8">
    <source>
        <dbReference type="EMBL" id="KAB1643028.1"/>
    </source>
</evidence>
<dbReference type="HAMAP" id="MF_01080">
    <property type="entry name" value="TruB_bact"/>
    <property type="match status" value="1"/>
</dbReference>
<dbReference type="InterPro" id="IPR014780">
    <property type="entry name" value="tRNA_psdUridine_synth_TruB"/>
</dbReference>
<evidence type="ECO:0000313" key="9">
    <source>
        <dbReference type="Proteomes" id="UP000468668"/>
    </source>
</evidence>
<feature type="domain" description="Pseudouridine synthase II N-terminal" evidence="6">
    <location>
        <begin position="11"/>
        <end position="167"/>
    </location>
</feature>
<dbReference type="SUPFAM" id="SSF55120">
    <property type="entry name" value="Pseudouridine synthase"/>
    <property type="match status" value="1"/>
</dbReference>
<dbReference type="EC" id="5.4.99.25" evidence="5"/>
<keyword evidence="4 5" id="KW-0413">Isomerase</keyword>
<dbReference type="AlphaFoldDB" id="A0A6N6NRW8"/>
<dbReference type="Pfam" id="PF01509">
    <property type="entry name" value="TruB_N"/>
    <property type="match status" value="1"/>
</dbReference>
<dbReference type="InterPro" id="IPR020103">
    <property type="entry name" value="PsdUridine_synth_cat_dom_sf"/>
</dbReference>
<reference evidence="8 9" key="1">
    <citation type="submission" date="2019-09" db="EMBL/GenBank/DDBJ databases">
        <title>Whole genome shotgun sequencing (WGS) of Ellagibacter isourolithinifaciens DSM 104140(T) and Adlercreutzia muris DSM 29508(T).</title>
        <authorList>
            <person name="Stoll D.A."/>
            <person name="Danylec N."/>
            <person name="Huch M."/>
        </authorList>
    </citation>
    <scope>NUCLEOTIDE SEQUENCE [LARGE SCALE GENOMIC DNA]</scope>
    <source>
        <strain evidence="8 9">DSM 104140</strain>
    </source>
</reference>
<evidence type="ECO:0000256" key="2">
    <source>
        <dbReference type="ARBA" id="ARBA00005642"/>
    </source>
</evidence>
<evidence type="ECO:0000256" key="3">
    <source>
        <dbReference type="ARBA" id="ARBA00022694"/>
    </source>
</evidence>
<proteinExistence type="inferred from homology"/>
<dbReference type="OrthoDB" id="9802309at2"/>
<dbReference type="NCBIfam" id="TIGR00431">
    <property type="entry name" value="TruB"/>
    <property type="match status" value="1"/>
</dbReference>
<dbReference type="CDD" id="cd02573">
    <property type="entry name" value="PseudoU_synth_EcTruB"/>
    <property type="match status" value="1"/>
</dbReference>
<dbReference type="GO" id="GO:1990481">
    <property type="term" value="P:mRNA pseudouridine synthesis"/>
    <property type="evidence" value="ECO:0007669"/>
    <property type="project" value="TreeGrafter"/>
</dbReference>
<evidence type="ECO:0000256" key="1">
    <source>
        <dbReference type="ARBA" id="ARBA00000385"/>
    </source>
</evidence>
<evidence type="ECO:0000256" key="4">
    <source>
        <dbReference type="ARBA" id="ARBA00023235"/>
    </source>
</evidence>
<dbReference type="EMBL" id="WAJR01000001">
    <property type="protein sequence ID" value="KAB1643028.1"/>
    <property type="molecule type" value="Genomic_DNA"/>
</dbReference>
<dbReference type="InterPro" id="IPR002501">
    <property type="entry name" value="PsdUridine_synth_N"/>
</dbReference>
<protein>
    <recommendedName>
        <fullName evidence="5">tRNA pseudouridine synthase B</fullName>
        <ecNumber evidence="5">5.4.99.25</ecNumber>
    </recommendedName>
    <alternativeName>
        <fullName evidence="5">tRNA pseudouridine(55) synthase</fullName>
        <shortName evidence="5">Psi55 synthase</shortName>
    </alternativeName>
    <alternativeName>
        <fullName evidence="5">tRNA pseudouridylate synthase</fullName>
    </alternativeName>
    <alternativeName>
        <fullName evidence="5">tRNA-uridine isomerase</fullName>
    </alternativeName>
</protein>
<accession>A0A6N6NRW8</accession>
<dbReference type="Pfam" id="PF16198">
    <property type="entry name" value="TruB_C_2"/>
    <property type="match status" value="1"/>
</dbReference>
<comment type="catalytic activity">
    <reaction evidence="1 5">
        <text>uridine(55) in tRNA = pseudouridine(55) in tRNA</text>
        <dbReference type="Rhea" id="RHEA:42532"/>
        <dbReference type="Rhea" id="RHEA-COMP:10101"/>
        <dbReference type="Rhea" id="RHEA-COMP:10102"/>
        <dbReference type="ChEBI" id="CHEBI:65314"/>
        <dbReference type="ChEBI" id="CHEBI:65315"/>
        <dbReference type="EC" id="5.4.99.25"/>
    </reaction>
</comment>